<dbReference type="InterPro" id="IPR007138">
    <property type="entry name" value="ABM_dom"/>
</dbReference>
<dbReference type="RefSeq" id="WP_084886036.1">
    <property type="nucleotide sequence ID" value="NZ_CABMKO010000003.1"/>
</dbReference>
<proteinExistence type="predicted"/>
<reference evidence="2 3" key="1">
    <citation type="journal article" date="2017" name="Antonie Van Leeuwenhoek">
        <title>Phylogenomic resolution of the bacterial genus Pantoea and its relationship with Erwinia and Tatumella.</title>
        <authorList>
            <person name="Palmer M."/>
            <person name="Steenkamp E.T."/>
            <person name="Coetzee M.P."/>
            <person name="Chan W.Y."/>
            <person name="van Zyl E."/>
            <person name="De Maayer P."/>
            <person name="Coutinho T.A."/>
            <person name="Blom J."/>
            <person name="Smits T.H."/>
            <person name="Duffy B."/>
            <person name="Venter S.N."/>
        </authorList>
    </citation>
    <scope>NUCLEOTIDE SEQUENCE [LARGE SCALE GENOMIC DNA]</scope>
    <source>
        <strain evidence="2 3">LMG 5345</strain>
    </source>
</reference>
<comment type="caution">
    <text evidence="2">The sequence shown here is derived from an EMBL/GenBank/DDBJ whole genome shotgun (WGS) entry which is preliminary data.</text>
</comment>
<evidence type="ECO:0000313" key="2">
    <source>
        <dbReference type="EMBL" id="ORM91364.1"/>
    </source>
</evidence>
<dbReference type="GeneID" id="78550729"/>
<dbReference type="Proteomes" id="UP000193785">
    <property type="component" value="Unassembled WGS sequence"/>
</dbReference>
<dbReference type="SUPFAM" id="SSF54909">
    <property type="entry name" value="Dimeric alpha+beta barrel"/>
    <property type="match status" value="1"/>
</dbReference>
<feature type="domain" description="ABM" evidence="1">
    <location>
        <begin position="3"/>
        <end position="72"/>
    </location>
</feature>
<evidence type="ECO:0000313" key="3">
    <source>
        <dbReference type="Proteomes" id="UP000193785"/>
    </source>
</evidence>
<name>A0ABX3UMJ9_9GAMM</name>
<dbReference type="InterPro" id="IPR011008">
    <property type="entry name" value="Dimeric_a/b-barrel"/>
</dbReference>
<accession>A0ABX3UMJ9</accession>
<evidence type="ECO:0000259" key="1">
    <source>
        <dbReference type="Pfam" id="PF03992"/>
    </source>
</evidence>
<keyword evidence="3" id="KW-1185">Reference proteome</keyword>
<dbReference type="EMBL" id="MLJJ01000048">
    <property type="protein sequence ID" value="ORM91364.1"/>
    <property type="molecule type" value="Genomic_DNA"/>
</dbReference>
<sequence length="92" mass="10427">MSVYIIASLTADPKAIKSIEPVLKELINKSRLENGCVRYDAFLGEKSVTFVEEWTSVDALNQHEKTIHFQALVLEIEKNNMGIEVNFVQSLM</sequence>
<gene>
    <name evidence="2" type="ORF">HA46_18330</name>
</gene>
<organism evidence="2 3">
    <name type="scientific">Pantoea septica</name>
    <dbReference type="NCBI Taxonomy" id="472695"/>
    <lineage>
        <taxon>Bacteria</taxon>
        <taxon>Pseudomonadati</taxon>
        <taxon>Pseudomonadota</taxon>
        <taxon>Gammaproteobacteria</taxon>
        <taxon>Enterobacterales</taxon>
        <taxon>Erwiniaceae</taxon>
        <taxon>Pantoea</taxon>
    </lineage>
</organism>
<protein>
    <recommendedName>
        <fullName evidence="1">ABM domain-containing protein</fullName>
    </recommendedName>
</protein>
<dbReference type="Gene3D" id="3.30.70.100">
    <property type="match status" value="1"/>
</dbReference>
<dbReference type="Pfam" id="PF03992">
    <property type="entry name" value="ABM"/>
    <property type="match status" value="1"/>
</dbReference>